<evidence type="ECO:0000313" key="2">
    <source>
        <dbReference type="Proteomes" id="UP001168613"/>
    </source>
</evidence>
<reference evidence="1" key="1">
    <citation type="submission" date="2021-11" db="EMBL/GenBank/DDBJ databases">
        <title>Draft genome sequence of Alcaligenes endophyticus type strain CCUG 75668T.</title>
        <authorList>
            <person name="Salva-Serra F."/>
            <person name="Duran R.E."/>
            <person name="Seeger M."/>
            <person name="Moore E.R.B."/>
            <person name="Jaen-Luchoro D."/>
        </authorList>
    </citation>
    <scope>NUCLEOTIDE SEQUENCE</scope>
    <source>
        <strain evidence="1">CCUG 75668</strain>
    </source>
</reference>
<evidence type="ECO:0000313" key="1">
    <source>
        <dbReference type="EMBL" id="MDN4120067.1"/>
    </source>
</evidence>
<protein>
    <submittedName>
        <fullName evidence="1">Uncharacterized protein</fullName>
    </submittedName>
</protein>
<name>A0ABT8EFM6_9BURK</name>
<keyword evidence="2" id="KW-1185">Reference proteome</keyword>
<dbReference type="Proteomes" id="UP001168613">
    <property type="component" value="Unassembled WGS sequence"/>
</dbReference>
<organism evidence="1 2">
    <name type="scientific">Alcaligenes endophyticus</name>
    <dbReference type="NCBI Taxonomy" id="1929088"/>
    <lineage>
        <taxon>Bacteria</taxon>
        <taxon>Pseudomonadati</taxon>
        <taxon>Pseudomonadota</taxon>
        <taxon>Betaproteobacteria</taxon>
        <taxon>Burkholderiales</taxon>
        <taxon>Alcaligenaceae</taxon>
        <taxon>Alcaligenes</taxon>
    </lineage>
</organism>
<proteinExistence type="predicted"/>
<dbReference type="EMBL" id="JAJHNU010000001">
    <property type="protein sequence ID" value="MDN4120067.1"/>
    <property type="molecule type" value="Genomic_DNA"/>
</dbReference>
<sequence>MNITSLNSAASGLTTTPEHAALQDAQTATAAKVGASAQKADVSQADMQAALRLSQQSSSIQLPAPSLQNAEETSETQTAVADLSKTISTDIFALLALFKDLAEQLSKSSTETQRAQTTKQVNLELDAAAKMDKAAITQLVASIITSAVSAIAGALTAALDSKHHGKIEIGKTIGTLLPNLVGGLVAAKQIKAQMSDSATAQEQEQLRAQLNRVTAEAKKALKDVGEKLVDIMQSRQKANSGLASQV</sequence>
<dbReference type="RefSeq" id="WP_266122597.1">
    <property type="nucleotide sequence ID" value="NZ_JAJHNU010000001.1"/>
</dbReference>
<accession>A0ABT8EFM6</accession>
<gene>
    <name evidence="1" type="ORF">LMS43_02070</name>
</gene>
<comment type="caution">
    <text evidence="1">The sequence shown here is derived from an EMBL/GenBank/DDBJ whole genome shotgun (WGS) entry which is preliminary data.</text>
</comment>